<evidence type="ECO:0000313" key="1">
    <source>
        <dbReference type="EMBL" id="GAG42325.1"/>
    </source>
</evidence>
<feature type="non-terminal residue" evidence="1">
    <location>
        <position position="132"/>
    </location>
</feature>
<reference evidence="1" key="1">
    <citation type="journal article" date="2014" name="Front. Microbiol.">
        <title>High frequency of phylogenetically diverse reductive dehalogenase-homologous genes in deep subseafloor sedimentary metagenomes.</title>
        <authorList>
            <person name="Kawai M."/>
            <person name="Futagami T."/>
            <person name="Toyoda A."/>
            <person name="Takaki Y."/>
            <person name="Nishi S."/>
            <person name="Hori S."/>
            <person name="Arai W."/>
            <person name="Tsubouchi T."/>
            <person name="Morono Y."/>
            <person name="Uchiyama I."/>
            <person name="Ito T."/>
            <person name="Fujiyama A."/>
            <person name="Inagaki F."/>
            <person name="Takami H."/>
        </authorList>
    </citation>
    <scope>NUCLEOTIDE SEQUENCE</scope>
    <source>
        <strain evidence="1">Expedition CK06-06</strain>
    </source>
</reference>
<comment type="caution">
    <text evidence="1">The sequence shown here is derived from an EMBL/GenBank/DDBJ whole genome shotgun (WGS) entry which is preliminary data.</text>
</comment>
<dbReference type="AlphaFoldDB" id="X0XGS4"/>
<proteinExistence type="predicted"/>
<gene>
    <name evidence="1" type="ORF">S01H1_84428</name>
</gene>
<sequence>QLSFVEEYNFTNLRNLYFTEEHLFTCDEMGMEIYNYSDIENMLLVKQYNIPNARSVQVRNETAYLITDEQFVTLDVSNLGEIRLLDQYLLGKRESIKLMKIEMKDNLAIVMTEKLYSDAIGYTGYLYIFDIT</sequence>
<accession>X0XGS4</accession>
<protein>
    <submittedName>
        <fullName evidence="1">Uncharacterized protein</fullName>
    </submittedName>
</protein>
<feature type="non-terminal residue" evidence="1">
    <location>
        <position position="1"/>
    </location>
</feature>
<organism evidence="1">
    <name type="scientific">marine sediment metagenome</name>
    <dbReference type="NCBI Taxonomy" id="412755"/>
    <lineage>
        <taxon>unclassified sequences</taxon>
        <taxon>metagenomes</taxon>
        <taxon>ecological metagenomes</taxon>
    </lineage>
</organism>
<name>X0XGS4_9ZZZZ</name>
<dbReference type="EMBL" id="BARS01057635">
    <property type="protein sequence ID" value="GAG42325.1"/>
    <property type="molecule type" value="Genomic_DNA"/>
</dbReference>